<sequence length="168" mass="19205">MPPKTSHQVSPTFRQFNRQIWRDLLRRFLACPHLLCPWELGSDGHTRRQHVSSAHGGVQLLACGDILGRTDAQDLEVHVDACDYCKRDEEWTEMSTFAHLNGLLHDDVHEELRRRGVCDAFLELSRQQYPDDVTHDNDSDARGALPKLSEDINYAELAMEATNTDKIP</sequence>
<name>A0A8H6IYZ8_9PEZI</name>
<proteinExistence type="predicted"/>
<accession>A0A8H6IYZ8</accession>
<organism evidence="1 2">
    <name type="scientific">Colletotrichum sojae</name>
    <dbReference type="NCBI Taxonomy" id="2175907"/>
    <lineage>
        <taxon>Eukaryota</taxon>
        <taxon>Fungi</taxon>
        <taxon>Dikarya</taxon>
        <taxon>Ascomycota</taxon>
        <taxon>Pezizomycotina</taxon>
        <taxon>Sordariomycetes</taxon>
        <taxon>Hypocreomycetidae</taxon>
        <taxon>Glomerellales</taxon>
        <taxon>Glomerellaceae</taxon>
        <taxon>Colletotrichum</taxon>
        <taxon>Colletotrichum orchidearum species complex</taxon>
    </lineage>
</organism>
<reference evidence="1 2" key="1">
    <citation type="journal article" date="2020" name="Phytopathology">
        <title>Genome Sequence Resources of Colletotrichum truncatum, C. plurivorum, C. musicola, and C. sojae: Four Species Pathogenic to Soybean (Glycine max).</title>
        <authorList>
            <person name="Rogerio F."/>
            <person name="Boufleur T.R."/>
            <person name="Ciampi-Guillardi M."/>
            <person name="Sukno S.A."/>
            <person name="Thon M.R."/>
            <person name="Massola Junior N.S."/>
            <person name="Baroncelli R."/>
        </authorList>
    </citation>
    <scope>NUCLEOTIDE SEQUENCE [LARGE SCALE GENOMIC DNA]</scope>
    <source>
        <strain evidence="1 2">LFN0009</strain>
    </source>
</reference>
<protein>
    <submittedName>
        <fullName evidence="1">Uncharacterized protein</fullName>
    </submittedName>
</protein>
<keyword evidence="2" id="KW-1185">Reference proteome</keyword>
<gene>
    <name evidence="1" type="ORF">CSOJ01_10846</name>
</gene>
<evidence type="ECO:0000313" key="1">
    <source>
        <dbReference type="EMBL" id="KAF6803487.1"/>
    </source>
</evidence>
<evidence type="ECO:0000313" key="2">
    <source>
        <dbReference type="Proteomes" id="UP000652219"/>
    </source>
</evidence>
<dbReference type="AlphaFoldDB" id="A0A8H6IYZ8"/>
<comment type="caution">
    <text evidence="1">The sequence shown here is derived from an EMBL/GenBank/DDBJ whole genome shotgun (WGS) entry which is preliminary data.</text>
</comment>
<dbReference type="Proteomes" id="UP000652219">
    <property type="component" value="Unassembled WGS sequence"/>
</dbReference>
<dbReference type="EMBL" id="WIGN01000236">
    <property type="protein sequence ID" value="KAF6803487.1"/>
    <property type="molecule type" value="Genomic_DNA"/>
</dbReference>